<proteinExistence type="predicted"/>
<organism evidence="1 2">
    <name type="scientific">Aspergillus carbonarius (strain ITEM 5010)</name>
    <dbReference type="NCBI Taxonomy" id="602072"/>
    <lineage>
        <taxon>Eukaryota</taxon>
        <taxon>Fungi</taxon>
        <taxon>Dikarya</taxon>
        <taxon>Ascomycota</taxon>
        <taxon>Pezizomycotina</taxon>
        <taxon>Eurotiomycetes</taxon>
        <taxon>Eurotiomycetidae</taxon>
        <taxon>Eurotiales</taxon>
        <taxon>Aspergillaceae</taxon>
        <taxon>Aspergillus</taxon>
        <taxon>Aspergillus subgen. Circumdati</taxon>
    </lineage>
</organism>
<protein>
    <submittedName>
        <fullName evidence="1">Uncharacterized protein</fullName>
    </submittedName>
</protein>
<keyword evidence="2" id="KW-1185">Reference proteome</keyword>
<dbReference type="Proteomes" id="UP000188318">
    <property type="component" value="Unassembled WGS sequence"/>
</dbReference>
<dbReference type="AlphaFoldDB" id="A0A1R3RSH5"/>
<dbReference type="VEuPathDB" id="FungiDB:ASPCADRAFT_206275"/>
<reference evidence="2" key="1">
    <citation type="journal article" date="2017" name="Genome Biol.">
        <title>Comparative genomics reveals high biological diversity and specific adaptations in the industrially and medically important fungal genus Aspergillus.</title>
        <authorList>
            <person name="de Vries R.P."/>
            <person name="Riley R."/>
            <person name="Wiebenga A."/>
            <person name="Aguilar-Osorio G."/>
            <person name="Amillis S."/>
            <person name="Uchima C.A."/>
            <person name="Anderluh G."/>
            <person name="Asadollahi M."/>
            <person name="Askin M."/>
            <person name="Barry K."/>
            <person name="Battaglia E."/>
            <person name="Bayram O."/>
            <person name="Benocci T."/>
            <person name="Braus-Stromeyer S.A."/>
            <person name="Caldana C."/>
            <person name="Canovas D."/>
            <person name="Cerqueira G.C."/>
            <person name="Chen F."/>
            <person name="Chen W."/>
            <person name="Choi C."/>
            <person name="Clum A."/>
            <person name="Dos Santos R.A."/>
            <person name="Damasio A.R."/>
            <person name="Diallinas G."/>
            <person name="Emri T."/>
            <person name="Fekete E."/>
            <person name="Flipphi M."/>
            <person name="Freyberg S."/>
            <person name="Gallo A."/>
            <person name="Gournas C."/>
            <person name="Habgood R."/>
            <person name="Hainaut M."/>
            <person name="Harispe M.L."/>
            <person name="Henrissat B."/>
            <person name="Hilden K.S."/>
            <person name="Hope R."/>
            <person name="Hossain A."/>
            <person name="Karabika E."/>
            <person name="Karaffa L."/>
            <person name="Karanyi Z."/>
            <person name="Krasevec N."/>
            <person name="Kuo A."/>
            <person name="Kusch H."/>
            <person name="LaButti K."/>
            <person name="Lagendijk E.L."/>
            <person name="Lapidus A."/>
            <person name="Levasseur A."/>
            <person name="Lindquist E."/>
            <person name="Lipzen A."/>
            <person name="Logrieco A.F."/>
            <person name="MacCabe A."/>
            <person name="Maekelae M.R."/>
            <person name="Malavazi I."/>
            <person name="Melin P."/>
            <person name="Meyer V."/>
            <person name="Mielnichuk N."/>
            <person name="Miskei M."/>
            <person name="Molnar A.P."/>
            <person name="Mule G."/>
            <person name="Ngan C.Y."/>
            <person name="Orejas M."/>
            <person name="Orosz E."/>
            <person name="Ouedraogo J.P."/>
            <person name="Overkamp K.M."/>
            <person name="Park H.-S."/>
            <person name="Perrone G."/>
            <person name="Piumi F."/>
            <person name="Punt P.J."/>
            <person name="Ram A.F."/>
            <person name="Ramon A."/>
            <person name="Rauscher S."/>
            <person name="Record E."/>
            <person name="Riano-Pachon D.M."/>
            <person name="Robert V."/>
            <person name="Roehrig J."/>
            <person name="Ruller R."/>
            <person name="Salamov A."/>
            <person name="Salih N.S."/>
            <person name="Samson R.A."/>
            <person name="Sandor E."/>
            <person name="Sanguinetti M."/>
            <person name="Schuetze T."/>
            <person name="Sepcic K."/>
            <person name="Shelest E."/>
            <person name="Sherlock G."/>
            <person name="Sophianopoulou V."/>
            <person name="Squina F.M."/>
            <person name="Sun H."/>
            <person name="Susca A."/>
            <person name="Todd R.B."/>
            <person name="Tsang A."/>
            <person name="Unkles S.E."/>
            <person name="van de Wiele N."/>
            <person name="van Rossen-Uffink D."/>
            <person name="Oliveira J.V."/>
            <person name="Vesth T.C."/>
            <person name="Visser J."/>
            <person name="Yu J.-H."/>
            <person name="Zhou M."/>
            <person name="Andersen M.R."/>
            <person name="Archer D.B."/>
            <person name="Baker S.E."/>
            <person name="Benoit I."/>
            <person name="Brakhage A.A."/>
            <person name="Braus G.H."/>
            <person name="Fischer R."/>
            <person name="Frisvad J.C."/>
            <person name="Goldman G.H."/>
            <person name="Houbraken J."/>
            <person name="Oakley B."/>
            <person name="Pocsi I."/>
            <person name="Scazzocchio C."/>
            <person name="Seiboth B."/>
            <person name="vanKuyk P.A."/>
            <person name="Wortman J."/>
            <person name="Dyer P.S."/>
            <person name="Grigoriev I.V."/>
        </authorList>
    </citation>
    <scope>NUCLEOTIDE SEQUENCE [LARGE SCALE GENOMIC DNA]</scope>
    <source>
        <strain evidence="2">ITEM 5010</strain>
    </source>
</reference>
<sequence length="85" mass="8962">MHRAYTQCSSLFNCTRSPVTVSVVSVQAAHPAGLLLDHISWGAATDRATGCVMLPCEEIVVIGVGVGGYMDPAVDILAQRCEIMA</sequence>
<accession>A0A1R3RSH5</accession>
<evidence type="ECO:0000313" key="1">
    <source>
        <dbReference type="EMBL" id="OOF97446.1"/>
    </source>
</evidence>
<evidence type="ECO:0000313" key="2">
    <source>
        <dbReference type="Proteomes" id="UP000188318"/>
    </source>
</evidence>
<gene>
    <name evidence="1" type="ORF">ASPCADRAFT_206275</name>
</gene>
<name>A0A1R3RSH5_ASPC5</name>
<dbReference type="EMBL" id="KV907497">
    <property type="protein sequence ID" value="OOF97446.1"/>
    <property type="molecule type" value="Genomic_DNA"/>
</dbReference>